<gene>
    <name evidence="8" type="ORF">BDV28DRAFT_60941</name>
</gene>
<evidence type="ECO:0000313" key="9">
    <source>
        <dbReference type="Proteomes" id="UP000327118"/>
    </source>
</evidence>
<dbReference type="GO" id="GO:0000981">
    <property type="term" value="F:DNA-binding transcription factor activity, RNA polymerase II-specific"/>
    <property type="evidence" value="ECO:0007669"/>
    <property type="project" value="InterPro"/>
</dbReference>
<feature type="compositionally biased region" description="Acidic residues" evidence="6">
    <location>
        <begin position="94"/>
        <end position="106"/>
    </location>
</feature>
<dbReference type="AlphaFoldDB" id="A0A5N6YWC3"/>
<proteinExistence type="predicted"/>
<accession>A0A5N6YWC3</accession>
<organism evidence="8 9">
    <name type="scientific">Aspergillus coremiiformis</name>
    <dbReference type="NCBI Taxonomy" id="138285"/>
    <lineage>
        <taxon>Eukaryota</taxon>
        <taxon>Fungi</taxon>
        <taxon>Dikarya</taxon>
        <taxon>Ascomycota</taxon>
        <taxon>Pezizomycotina</taxon>
        <taxon>Eurotiomycetes</taxon>
        <taxon>Eurotiomycetidae</taxon>
        <taxon>Eurotiales</taxon>
        <taxon>Aspergillaceae</taxon>
        <taxon>Aspergillus</taxon>
        <taxon>Aspergillus subgen. Circumdati</taxon>
    </lineage>
</organism>
<evidence type="ECO:0000256" key="4">
    <source>
        <dbReference type="ARBA" id="ARBA00023163"/>
    </source>
</evidence>
<dbReference type="PANTHER" id="PTHR47424">
    <property type="entry name" value="REGULATORY PROTEIN GAL4"/>
    <property type="match status" value="1"/>
</dbReference>
<protein>
    <submittedName>
        <fullName evidence="8">Fungal-specific transcription factor domain-containing protein</fullName>
    </submittedName>
</protein>
<dbReference type="EMBL" id="ML739306">
    <property type="protein sequence ID" value="KAE8349438.1"/>
    <property type="molecule type" value="Genomic_DNA"/>
</dbReference>
<evidence type="ECO:0000256" key="5">
    <source>
        <dbReference type="ARBA" id="ARBA00023242"/>
    </source>
</evidence>
<dbReference type="InterPro" id="IPR051127">
    <property type="entry name" value="Fungal_SecMet_Regulators"/>
</dbReference>
<feature type="domain" description="Zn(2)-C6 fungal-type" evidence="7">
    <location>
        <begin position="22"/>
        <end position="55"/>
    </location>
</feature>
<dbReference type="InterPro" id="IPR036864">
    <property type="entry name" value="Zn2-C6_fun-type_DNA-bd_sf"/>
</dbReference>
<dbReference type="GO" id="GO:0000435">
    <property type="term" value="P:positive regulation of transcription from RNA polymerase II promoter by galactose"/>
    <property type="evidence" value="ECO:0007669"/>
    <property type="project" value="TreeGrafter"/>
</dbReference>
<reference evidence="9" key="1">
    <citation type="submission" date="2019-04" db="EMBL/GenBank/DDBJ databases">
        <title>Friends and foes A comparative genomics studyof 23 Aspergillus species from section Flavi.</title>
        <authorList>
            <consortium name="DOE Joint Genome Institute"/>
            <person name="Kjaerbolling I."/>
            <person name="Vesth T."/>
            <person name="Frisvad J.C."/>
            <person name="Nybo J.L."/>
            <person name="Theobald S."/>
            <person name="Kildgaard S."/>
            <person name="Isbrandt T."/>
            <person name="Kuo A."/>
            <person name="Sato A."/>
            <person name="Lyhne E.K."/>
            <person name="Kogle M.E."/>
            <person name="Wiebenga A."/>
            <person name="Kun R.S."/>
            <person name="Lubbers R.J."/>
            <person name="Makela M.R."/>
            <person name="Barry K."/>
            <person name="Chovatia M."/>
            <person name="Clum A."/>
            <person name="Daum C."/>
            <person name="Haridas S."/>
            <person name="He G."/>
            <person name="LaButti K."/>
            <person name="Lipzen A."/>
            <person name="Mondo S."/>
            <person name="Riley R."/>
            <person name="Salamov A."/>
            <person name="Simmons B.A."/>
            <person name="Magnuson J.K."/>
            <person name="Henrissat B."/>
            <person name="Mortensen U.H."/>
            <person name="Larsen T.O."/>
            <person name="Devries R.P."/>
            <person name="Grigoriev I.V."/>
            <person name="Machida M."/>
            <person name="Baker S.E."/>
            <person name="Andersen M.R."/>
        </authorList>
    </citation>
    <scope>NUCLEOTIDE SEQUENCE [LARGE SCALE GENOMIC DNA]</scope>
    <source>
        <strain evidence="9">CBS 553.77</strain>
    </source>
</reference>
<dbReference type="GO" id="GO:0005634">
    <property type="term" value="C:nucleus"/>
    <property type="evidence" value="ECO:0007669"/>
    <property type="project" value="TreeGrafter"/>
</dbReference>
<dbReference type="PANTHER" id="PTHR47424:SF3">
    <property type="entry name" value="REGULATORY PROTEIN GAL4"/>
    <property type="match status" value="1"/>
</dbReference>
<name>A0A5N6YWC3_9EURO</name>
<evidence type="ECO:0000259" key="7">
    <source>
        <dbReference type="PROSITE" id="PS50048"/>
    </source>
</evidence>
<dbReference type="GO" id="GO:0008270">
    <property type="term" value="F:zinc ion binding"/>
    <property type="evidence" value="ECO:0007669"/>
    <property type="project" value="InterPro"/>
</dbReference>
<dbReference type="CDD" id="cd12148">
    <property type="entry name" value="fungal_TF_MHR"/>
    <property type="match status" value="1"/>
</dbReference>
<keyword evidence="3" id="KW-0238">DNA-binding</keyword>
<dbReference type="GO" id="GO:0000978">
    <property type="term" value="F:RNA polymerase II cis-regulatory region sequence-specific DNA binding"/>
    <property type="evidence" value="ECO:0007669"/>
    <property type="project" value="TreeGrafter"/>
</dbReference>
<dbReference type="SUPFAM" id="SSF57701">
    <property type="entry name" value="Zn2/Cys6 DNA-binding domain"/>
    <property type="match status" value="1"/>
</dbReference>
<feature type="region of interest" description="Disordered" evidence="6">
    <location>
        <begin position="89"/>
        <end position="119"/>
    </location>
</feature>
<evidence type="ECO:0000313" key="8">
    <source>
        <dbReference type="EMBL" id="KAE8349438.1"/>
    </source>
</evidence>
<dbReference type="Proteomes" id="UP000327118">
    <property type="component" value="Unassembled WGS sequence"/>
</dbReference>
<dbReference type="InterPro" id="IPR001138">
    <property type="entry name" value="Zn2Cys6_DnaBD"/>
</dbReference>
<dbReference type="OrthoDB" id="424974at2759"/>
<dbReference type="Gene3D" id="4.10.240.10">
    <property type="entry name" value="Zn(2)-C6 fungal-type DNA-binding domain"/>
    <property type="match status" value="1"/>
</dbReference>
<dbReference type="CDD" id="cd00067">
    <property type="entry name" value="GAL4"/>
    <property type="match status" value="1"/>
</dbReference>
<keyword evidence="5" id="KW-0539">Nucleus</keyword>
<keyword evidence="2" id="KW-0805">Transcription regulation</keyword>
<keyword evidence="4" id="KW-0804">Transcription</keyword>
<evidence type="ECO:0000256" key="6">
    <source>
        <dbReference type="SAM" id="MobiDB-lite"/>
    </source>
</evidence>
<dbReference type="SMART" id="SM00066">
    <property type="entry name" value="GAL4"/>
    <property type="match status" value="1"/>
</dbReference>
<evidence type="ECO:0000256" key="1">
    <source>
        <dbReference type="ARBA" id="ARBA00022723"/>
    </source>
</evidence>
<evidence type="ECO:0000256" key="2">
    <source>
        <dbReference type="ARBA" id="ARBA00023015"/>
    </source>
</evidence>
<dbReference type="InterPro" id="IPR007219">
    <property type="entry name" value="XnlR_reg_dom"/>
</dbReference>
<evidence type="ECO:0000256" key="3">
    <source>
        <dbReference type="ARBA" id="ARBA00023125"/>
    </source>
</evidence>
<keyword evidence="9" id="KW-1185">Reference proteome</keyword>
<keyword evidence="1" id="KW-0479">Metal-binding</keyword>
<dbReference type="Pfam" id="PF00172">
    <property type="entry name" value="Zn_clus"/>
    <property type="match status" value="1"/>
</dbReference>
<dbReference type="GO" id="GO:0006351">
    <property type="term" value="P:DNA-templated transcription"/>
    <property type="evidence" value="ECO:0007669"/>
    <property type="project" value="InterPro"/>
</dbReference>
<dbReference type="SMART" id="SM00906">
    <property type="entry name" value="Fungal_trans"/>
    <property type="match status" value="1"/>
</dbReference>
<sequence length="732" mass="82106">MLSRRSAVQKSNGARRRKASLCCDPCRERKSRCDGQKPVCGSCTQRSNSADRCVYRRSSCRLMENDEYLQVLYRHIRELEDVCQEAGIPVPTFDPDESSMESDEEEHPSLSLDTESDSHAALPNHENFRAFPPPVKPETFPSLLTNPQDCDINFLGAATPIGENKEFLKQPSGAFGSPSPACLMHLLAQGPVPQDIPYGPARSNLDAFLLPPRELADHLLGCFWDRIYCLYPFFDRPSVQDAYECLWVSCNKQGKEPSTLNIGLGSKSDSGPRSPVFLCALNLMFALGCHFADISVPDRNTIAHTFFLRAEQHIGLDLLVIRTVGAVQTLLIASLYLQSIPDPHKSWDLIGVACRIAQGLGLHENQPSNFKDPLELEIQRRTWHGCVMIDTFGSMAYGRPSITFSLPTIPLPGSVDLTPTDTKGPYLTAFYAANIELSNILGSILSDVYKRRCDRSSATTNSSAVQQSGLDAMVRLEEKLSNYESKLPSVLSWSRPFNPPTDLLRLLTLRRQRNVLYARFLYMRILLYRPAFTQLSSEMLAQEDSEIDQYDSTHKTPYSSMLSECAISCTKAAIDLVSIIYDSYQTSTTDAWWYNSFYTTTAGMVLIMSYTCRLALTDAENTAVNESWRKCEQILQYMIPYNFSTRNTLLFLRAARGRILSYLDDEGETCTSHMGPDSSQVNGMVNPFVEDPDNHMFNGPSWLGSAVAMVGLGFLCPTDFKWFQEWLAEELP</sequence>
<dbReference type="Pfam" id="PF04082">
    <property type="entry name" value="Fungal_trans"/>
    <property type="match status" value="1"/>
</dbReference>
<dbReference type="PROSITE" id="PS50048">
    <property type="entry name" value="ZN2_CY6_FUNGAL_2"/>
    <property type="match status" value="1"/>
</dbReference>